<dbReference type="EMBL" id="CM042045">
    <property type="protein sequence ID" value="KAI3683956.1"/>
    <property type="molecule type" value="Genomic_DNA"/>
</dbReference>
<sequence>MIVNSDDYEIWGPKLPEDYEEILKLSKSPRINYSTEKKKDLYNVFSKGILLQDDKVWFSLGSNGERNEMISATTFSYRQHDEWCILAESRFSLF</sequence>
<evidence type="ECO:0000313" key="2">
    <source>
        <dbReference type="Proteomes" id="UP001056120"/>
    </source>
</evidence>
<name>A0ACB8YEW7_9ASTR</name>
<accession>A0ACB8YEW7</accession>
<reference evidence="1 2" key="2">
    <citation type="journal article" date="2022" name="Mol. Ecol. Resour.">
        <title>The genomes of chicory, endive, great burdock and yacon provide insights into Asteraceae paleo-polyploidization history and plant inulin production.</title>
        <authorList>
            <person name="Fan W."/>
            <person name="Wang S."/>
            <person name="Wang H."/>
            <person name="Wang A."/>
            <person name="Jiang F."/>
            <person name="Liu H."/>
            <person name="Zhao H."/>
            <person name="Xu D."/>
            <person name="Zhang Y."/>
        </authorList>
    </citation>
    <scope>NUCLEOTIDE SEQUENCE [LARGE SCALE GENOMIC DNA]</scope>
    <source>
        <strain evidence="2">cv. Yunnan</strain>
        <tissue evidence="1">Leaves</tissue>
    </source>
</reference>
<gene>
    <name evidence="1" type="ORF">L1987_84473</name>
</gene>
<comment type="caution">
    <text evidence="1">The sequence shown here is derived from an EMBL/GenBank/DDBJ whole genome shotgun (WGS) entry which is preliminary data.</text>
</comment>
<keyword evidence="2" id="KW-1185">Reference proteome</keyword>
<organism evidence="1 2">
    <name type="scientific">Smallanthus sonchifolius</name>
    <dbReference type="NCBI Taxonomy" id="185202"/>
    <lineage>
        <taxon>Eukaryota</taxon>
        <taxon>Viridiplantae</taxon>
        <taxon>Streptophyta</taxon>
        <taxon>Embryophyta</taxon>
        <taxon>Tracheophyta</taxon>
        <taxon>Spermatophyta</taxon>
        <taxon>Magnoliopsida</taxon>
        <taxon>eudicotyledons</taxon>
        <taxon>Gunneridae</taxon>
        <taxon>Pentapetalae</taxon>
        <taxon>asterids</taxon>
        <taxon>campanulids</taxon>
        <taxon>Asterales</taxon>
        <taxon>Asteraceae</taxon>
        <taxon>Asteroideae</taxon>
        <taxon>Heliantheae alliance</taxon>
        <taxon>Millerieae</taxon>
        <taxon>Smallanthus</taxon>
    </lineage>
</organism>
<protein>
    <submittedName>
        <fullName evidence="1">Uncharacterized protein</fullName>
    </submittedName>
</protein>
<evidence type="ECO:0000313" key="1">
    <source>
        <dbReference type="EMBL" id="KAI3683956.1"/>
    </source>
</evidence>
<dbReference type="Proteomes" id="UP001056120">
    <property type="component" value="Linkage Group LG28"/>
</dbReference>
<proteinExistence type="predicted"/>
<reference evidence="2" key="1">
    <citation type="journal article" date="2022" name="Mol. Ecol. Resour.">
        <title>The genomes of chicory, endive, great burdock and yacon provide insights into Asteraceae palaeo-polyploidization history and plant inulin production.</title>
        <authorList>
            <person name="Fan W."/>
            <person name="Wang S."/>
            <person name="Wang H."/>
            <person name="Wang A."/>
            <person name="Jiang F."/>
            <person name="Liu H."/>
            <person name="Zhao H."/>
            <person name="Xu D."/>
            <person name="Zhang Y."/>
        </authorList>
    </citation>
    <scope>NUCLEOTIDE SEQUENCE [LARGE SCALE GENOMIC DNA]</scope>
    <source>
        <strain evidence="2">cv. Yunnan</strain>
    </source>
</reference>